<protein>
    <recommendedName>
        <fullName evidence="1">U-box domain-containing protein</fullName>
    </recommendedName>
</protein>
<dbReference type="AlphaFoldDB" id="A0A423TT81"/>
<organism evidence="2 3">
    <name type="scientific">Penaeus vannamei</name>
    <name type="common">Whiteleg shrimp</name>
    <name type="synonym">Litopenaeus vannamei</name>
    <dbReference type="NCBI Taxonomy" id="6689"/>
    <lineage>
        <taxon>Eukaryota</taxon>
        <taxon>Metazoa</taxon>
        <taxon>Ecdysozoa</taxon>
        <taxon>Arthropoda</taxon>
        <taxon>Crustacea</taxon>
        <taxon>Multicrustacea</taxon>
        <taxon>Malacostraca</taxon>
        <taxon>Eumalacostraca</taxon>
        <taxon>Eucarida</taxon>
        <taxon>Decapoda</taxon>
        <taxon>Dendrobranchiata</taxon>
        <taxon>Penaeoidea</taxon>
        <taxon>Penaeidae</taxon>
        <taxon>Penaeus</taxon>
    </lineage>
</organism>
<feature type="domain" description="U-box" evidence="1">
    <location>
        <begin position="307"/>
        <end position="370"/>
    </location>
</feature>
<sequence>MRSIAQIFSPRTHLLAPTMSYDEILRKINSPSASPEEILGDLKRAEDALELTSEDDLLLMHRRAKLGSILLASVTSVGHWDPGCHGPVLQSRRLKAWLAEAVTRRDLCPNNNLRLQLLRFLEMWSDADFRDFGEKVAEGVVSLGACLRVEHLIPGFYSSLTPPLTNVLQRLQRTGHALMTLMMLDRALRILQILTSADAVRAAFASPGLAQVLAAVLVRVTRMGVGDVGGLLDADRVRYKDILFKVGKILASFRAAGAPGRHTVLDVLRRDHGAHVALVAAKLEQVGLSLPDLPPPDADAEEAFPEEFVDSVTQDLMEAPVRLGSSGMVVDEATLIHLQLVKPLDPFTRRPLALDTHARLPLLQERLRAWRLECAKRREGEAADKK</sequence>
<dbReference type="GO" id="GO:0005737">
    <property type="term" value="C:cytoplasm"/>
    <property type="evidence" value="ECO:0007669"/>
    <property type="project" value="TreeGrafter"/>
</dbReference>
<dbReference type="SMART" id="SM00504">
    <property type="entry name" value="Ubox"/>
    <property type="match status" value="1"/>
</dbReference>
<dbReference type="SUPFAM" id="SSF57850">
    <property type="entry name" value="RING/U-box"/>
    <property type="match status" value="1"/>
</dbReference>
<keyword evidence="3" id="KW-1185">Reference proteome</keyword>
<dbReference type="GO" id="GO:0000151">
    <property type="term" value="C:ubiquitin ligase complex"/>
    <property type="evidence" value="ECO:0007669"/>
    <property type="project" value="InterPro"/>
</dbReference>
<dbReference type="GO" id="GO:0005634">
    <property type="term" value="C:nucleus"/>
    <property type="evidence" value="ECO:0007669"/>
    <property type="project" value="TreeGrafter"/>
</dbReference>
<evidence type="ECO:0000313" key="3">
    <source>
        <dbReference type="Proteomes" id="UP000283509"/>
    </source>
</evidence>
<accession>A0A423TT81</accession>
<dbReference type="EMBL" id="QCYY01001205">
    <property type="protein sequence ID" value="ROT79676.1"/>
    <property type="molecule type" value="Genomic_DNA"/>
</dbReference>
<dbReference type="Pfam" id="PF04564">
    <property type="entry name" value="U-box"/>
    <property type="match status" value="1"/>
</dbReference>
<dbReference type="PANTHER" id="PTHR13931:SF2">
    <property type="entry name" value="UBIQUITIN CONJUGATION FACTOR E4 B"/>
    <property type="match status" value="1"/>
</dbReference>
<reference evidence="2 3" key="2">
    <citation type="submission" date="2019-01" db="EMBL/GenBank/DDBJ databases">
        <title>The decoding of complex shrimp genome reveals the adaptation for benthos swimmer, frequently molting mechanism and breeding impact on genome.</title>
        <authorList>
            <person name="Sun Y."/>
            <person name="Gao Y."/>
            <person name="Yu Y."/>
        </authorList>
    </citation>
    <scope>NUCLEOTIDE SEQUENCE [LARGE SCALE GENOMIC DNA]</scope>
    <source>
        <tissue evidence="2">Muscle</tissue>
    </source>
</reference>
<dbReference type="InterPro" id="IPR013083">
    <property type="entry name" value="Znf_RING/FYVE/PHD"/>
</dbReference>
<dbReference type="GO" id="GO:0036503">
    <property type="term" value="P:ERAD pathway"/>
    <property type="evidence" value="ECO:0007669"/>
    <property type="project" value="InterPro"/>
</dbReference>
<dbReference type="Proteomes" id="UP000283509">
    <property type="component" value="Unassembled WGS sequence"/>
</dbReference>
<comment type="caution">
    <text evidence="2">The sequence shown here is derived from an EMBL/GenBank/DDBJ whole genome shotgun (WGS) entry which is preliminary data.</text>
</comment>
<dbReference type="Gene3D" id="3.30.40.10">
    <property type="entry name" value="Zinc/RING finger domain, C3HC4 (zinc finger)"/>
    <property type="match status" value="1"/>
</dbReference>
<gene>
    <name evidence="2" type="ORF">C7M84_001598</name>
</gene>
<dbReference type="InterPro" id="IPR003613">
    <property type="entry name" value="Ubox_domain"/>
</dbReference>
<dbReference type="GO" id="GO:0000209">
    <property type="term" value="P:protein polyubiquitination"/>
    <property type="evidence" value="ECO:0007669"/>
    <property type="project" value="TreeGrafter"/>
</dbReference>
<evidence type="ECO:0000313" key="2">
    <source>
        <dbReference type="EMBL" id="ROT79676.1"/>
    </source>
</evidence>
<reference evidence="2 3" key="1">
    <citation type="submission" date="2018-04" db="EMBL/GenBank/DDBJ databases">
        <authorList>
            <person name="Zhang X."/>
            <person name="Yuan J."/>
            <person name="Li F."/>
            <person name="Xiang J."/>
        </authorList>
    </citation>
    <scope>NUCLEOTIDE SEQUENCE [LARGE SCALE GENOMIC DNA]</scope>
    <source>
        <tissue evidence="2">Muscle</tissue>
    </source>
</reference>
<evidence type="ECO:0000259" key="1">
    <source>
        <dbReference type="SMART" id="SM00504"/>
    </source>
</evidence>
<dbReference type="PANTHER" id="PTHR13931">
    <property type="entry name" value="UBIQUITINATION FACTOR E4"/>
    <property type="match status" value="1"/>
</dbReference>
<dbReference type="GO" id="GO:0034450">
    <property type="term" value="F:ubiquitin-ubiquitin ligase activity"/>
    <property type="evidence" value="ECO:0007669"/>
    <property type="project" value="InterPro"/>
</dbReference>
<name>A0A423TT81_PENVA</name>
<proteinExistence type="predicted"/>
<dbReference type="InterPro" id="IPR045132">
    <property type="entry name" value="UBE4"/>
</dbReference>